<gene>
    <name evidence="9" type="primary">ALB3_1f</name>
</gene>
<sequence>MATLRYRPVAQRVKRNAHFRYAIRNVLVDLPCPGRLRGSSYRAGSEITLLTSHLSAGIPDYLDRADLLPTFSFPLANAGAASESVAAAVTANILSASPTDQRAGGWVAPLADVLEQVLYVLKDCLDLLHVPYSYGYSIILLTLIVKIVTYPLTKQQVESTLAVQALKPRVDLIKDRFGDDKEKIQKETSILYEQAGVNPLAGCLPTLATTPIFIGLYSSLTNVANEGLLDTQGFYWIPSLAGPTTLAQRQSGLGTSWLFPLVDGAPAIGWDAAVAYLTLPVLLILVQYASLYSTGPTSDATDVNARLQRALLLGLPVMIGWFALNVPSGLSLYYLSNTILSTAQQVYLKKLGGAKVAIKKLGPIMKPGSGRRSGAPEAELKLWVSATTFKSTAERGKNSLNMEGPVELARNALDTDLPETTAALTDVIKSSQTDSSPLVDLSNVNRFCKRRRLSSLVQDGANGAQIFPAATTSV</sequence>
<dbReference type="GO" id="GO:0072598">
    <property type="term" value="P:protein localization to chloroplast"/>
    <property type="evidence" value="ECO:0007669"/>
    <property type="project" value="TreeGrafter"/>
</dbReference>
<dbReference type="CDD" id="cd20070">
    <property type="entry name" value="5TM_YidC_Alb3"/>
    <property type="match status" value="1"/>
</dbReference>
<keyword evidence="3 6" id="KW-0812">Transmembrane</keyword>
<reference evidence="9" key="1">
    <citation type="journal article" date="2010" name="Science">
        <title>Evolution of an expanded sex-determining locus in Volvox.</title>
        <authorList>
            <person name="Ferris P."/>
            <person name="Olson B.J."/>
            <person name="De Hoff P.L."/>
            <person name="Douglass S."/>
            <person name="Casero D."/>
            <person name="Prochnik S."/>
            <person name="Geng S."/>
            <person name="Rai R."/>
            <person name="Grimwood J."/>
            <person name="Schmutz J."/>
            <person name="Nishii I."/>
            <person name="Hamaji T."/>
            <person name="Nozaki H."/>
            <person name="Pellegrini M."/>
            <person name="Umen J.G."/>
        </authorList>
    </citation>
    <scope>NUCLEOTIDE SEQUENCE</scope>
    <source>
        <strain evidence="9">Eve</strain>
    </source>
</reference>
<evidence type="ECO:0000313" key="9">
    <source>
        <dbReference type="EMBL" id="ADI46852.1"/>
    </source>
</evidence>
<dbReference type="GO" id="GO:0009535">
    <property type="term" value="C:chloroplast thylakoid membrane"/>
    <property type="evidence" value="ECO:0007669"/>
    <property type="project" value="TreeGrafter"/>
</dbReference>
<evidence type="ECO:0000256" key="5">
    <source>
        <dbReference type="ARBA" id="ARBA00023136"/>
    </source>
</evidence>
<dbReference type="InterPro" id="IPR001708">
    <property type="entry name" value="YidC/ALB3/OXA1/COX18"/>
</dbReference>
<dbReference type="Pfam" id="PF02096">
    <property type="entry name" value="60KD_IMP"/>
    <property type="match status" value="1"/>
</dbReference>
<comment type="subcellular location">
    <subcellularLocation>
        <location evidence="1 6">Membrane</location>
        <topology evidence="1 6">Multi-pass membrane protein</topology>
    </subcellularLocation>
</comment>
<feature type="transmembrane region" description="Helical" evidence="7">
    <location>
        <begin position="310"/>
        <end position="335"/>
    </location>
</feature>
<keyword evidence="5 7" id="KW-0472">Membrane</keyword>
<protein>
    <submittedName>
        <fullName evidence="9">ALB3_1f</fullName>
    </submittedName>
</protein>
<dbReference type="PANTHER" id="PTHR12428:SF14">
    <property type="entry name" value="ALBINO3-LIKE PROTEIN 1, CHLOROPLASTIC"/>
    <property type="match status" value="1"/>
</dbReference>
<dbReference type="GO" id="GO:0032977">
    <property type="term" value="F:membrane insertase activity"/>
    <property type="evidence" value="ECO:0007669"/>
    <property type="project" value="InterPro"/>
</dbReference>
<dbReference type="AlphaFoldDB" id="D9CIZ3"/>
<keyword evidence="4 7" id="KW-1133">Transmembrane helix</keyword>
<evidence type="ECO:0000256" key="6">
    <source>
        <dbReference type="RuleBase" id="RU003945"/>
    </source>
</evidence>
<evidence type="ECO:0000256" key="4">
    <source>
        <dbReference type="ARBA" id="ARBA00022989"/>
    </source>
</evidence>
<evidence type="ECO:0000256" key="2">
    <source>
        <dbReference type="ARBA" id="ARBA00010583"/>
    </source>
</evidence>
<dbReference type="GO" id="GO:0051205">
    <property type="term" value="P:protein insertion into membrane"/>
    <property type="evidence" value="ECO:0007669"/>
    <property type="project" value="TreeGrafter"/>
</dbReference>
<dbReference type="PANTHER" id="PTHR12428">
    <property type="entry name" value="OXA1"/>
    <property type="match status" value="1"/>
</dbReference>
<dbReference type="GO" id="GO:0010027">
    <property type="term" value="P:thylakoid membrane organization"/>
    <property type="evidence" value="ECO:0007669"/>
    <property type="project" value="TreeGrafter"/>
</dbReference>
<comment type="similarity">
    <text evidence="6">Belongs to the OXA1/ALB3/YidC family.</text>
</comment>
<feature type="transmembrane region" description="Helical" evidence="7">
    <location>
        <begin position="268"/>
        <end position="289"/>
    </location>
</feature>
<evidence type="ECO:0000256" key="1">
    <source>
        <dbReference type="ARBA" id="ARBA00004141"/>
    </source>
</evidence>
<dbReference type="NCBIfam" id="TIGR03592">
    <property type="entry name" value="yidC_oxa1_cterm"/>
    <property type="match status" value="1"/>
</dbReference>
<organism evidence="9">
    <name type="scientific">Volvox carteri f. nagariensis</name>
    <dbReference type="NCBI Taxonomy" id="3068"/>
    <lineage>
        <taxon>Eukaryota</taxon>
        <taxon>Viridiplantae</taxon>
        <taxon>Chlorophyta</taxon>
        <taxon>core chlorophytes</taxon>
        <taxon>Chlorophyceae</taxon>
        <taxon>CS clade</taxon>
        <taxon>Chlamydomonadales</taxon>
        <taxon>Volvocaceae</taxon>
        <taxon>Volvox</taxon>
    </lineage>
</organism>
<feature type="domain" description="Membrane insertase YidC/Oxa/ALB C-terminal" evidence="8">
    <location>
        <begin position="134"/>
        <end position="350"/>
    </location>
</feature>
<evidence type="ECO:0000256" key="7">
    <source>
        <dbReference type="SAM" id="Phobius"/>
    </source>
</evidence>
<evidence type="ECO:0000256" key="3">
    <source>
        <dbReference type="ARBA" id="ARBA00022692"/>
    </source>
</evidence>
<accession>D9CIZ3</accession>
<dbReference type="InterPro" id="IPR028055">
    <property type="entry name" value="YidC/Oxa/ALB_C"/>
</dbReference>
<dbReference type="InterPro" id="IPR047196">
    <property type="entry name" value="YidC_ALB_C"/>
</dbReference>
<name>D9CIZ3_VOLCA</name>
<evidence type="ECO:0000259" key="8">
    <source>
        <dbReference type="Pfam" id="PF02096"/>
    </source>
</evidence>
<comment type="similarity">
    <text evidence="2">Belongs to the OXA1/ALB3/YidC (TC 2.A.9.2) family.</text>
</comment>
<dbReference type="EMBL" id="GU784915">
    <property type="protein sequence ID" value="ADI46852.1"/>
    <property type="molecule type" value="Genomic_DNA"/>
</dbReference>
<proteinExistence type="inferred from homology"/>